<sequence length="120" mass="14700">MNKKSNDYERAKYNQLILENEQQMDELSNGKRKLEESIYNLEVDFRRGFQELNNLNNENARFDSFETNKLKRHNEEQEQSFRQLLRESNDQIVSAYKNETKKMDEEREILYKKRSDIPWD</sequence>
<evidence type="ECO:0000313" key="3">
    <source>
        <dbReference type="Proteomes" id="UP000183610"/>
    </source>
</evidence>
<dbReference type="Proteomes" id="UP000183610">
    <property type="component" value="Unassembled WGS sequence"/>
</dbReference>
<protein>
    <submittedName>
        <fullName evidence="2">Uncharacterized protein</fullName>
    </submittedName>
</protein>
<dbReference type="RefSeq" id="WP_003720033.1">
    <property type="nucleotide sequence ID" value="NZ_FNMX01000012.1"/>
</dbReference>
<evidence type="ECO:0000313" key="2">
    <source>
        <dbReference type="EMBL" id="SDX17016.1"/>
    </source>
</evidence>
<comment type="caution">
    <text evidence="2">The sequence shown here is derived from an EMBL/GenBank/DDBJ whole genome shotgun (WGS) entry which is preliminary data.</text>
</comment>
<dbReference type="EMBL" id="FNMX01000012">
    <property type="protein sequence ID" value="SDX17016.1"/>
    <property type="molecule type" value="Genomic_DNA"/>
</dbReference>
<accession>A0AAX2DS03</accession>
<feature type="coiled-coil region" evidence="1">
    <location>
        <begin position="17"/>
        <end position="87"/>
    </location>
</feature>
<gene>
    <name evidence="2" type="ORF">SAMN05421782_11250</name>
</gene>
<name>A0AAX2DS03_LISIV</name>
<dbReference type="AlphaFoldDB" id="A0AAX2DS03"/>
<reference evidence="2 3" key="1">
    <citation type="submission" date="2016-10" db="EMBL/GenBank/DDBJ databases">
        <authorList>
            <person name="Varghese N."/>
            <person name="Submissions S."/>
        </authorList>
    </citation>
    <scope>NUCLEOTIDE SEQUENCE [LARGE SCALE GENOMIC DNA]</scope>
    <source>
        <strain evidence="2 3">ATCC 49954</strain>
    </source>
</reference>
<organism evidence="2 3">
    <name type="scientific">Listeria ivanovii</name>
    <dbReference type="NCBI Taxonomy" id="1638"/>
    <lineage>
        <taxon>Bacteria</taxon>
        <taxon>Bacillati</taxon>
        <taxon>Bacillota</taxon>
        <taxon>Bacilli</taxon>
        <taxon>Bacillales</taxon>
        <taxon>Listeriaceae</taxon>
        <taxon>Listeria</taxon>
    </lineage>
</organism>
<evidence type="ECO:0000256" key="1">
    <source>
        <dbReference type="SAM" id="Coils"/>
    </source>
</evidence>
<keyword evidence="1" id="KW-0175">Coiled coil</keyword>
<proteinExistence type="predicted"/>